<dbReference type="SMART" id="SM00060">
    <property type="entry name" value="FN3"/>
    <property type="match status" value="2"/>
</dbReference>
<evidence type="ECO:0000256" key="6">
    <source>
        <dbReference type="ARBA" id="ARBA00022833"/>
    </source>
</evidence>
<proteinExistence type="inferred from homology"/>
<dbReference type="Gene3D" id="3.10.170.10">
    <property type="match status" value="1"/>
</dbReference>
<dbReference type="InterPro" id="IPR050728">
    <property type="entry name" value="Zinc_Metalloprotease_M4"/>
</dbReference>
<keyword evidence="7" id="KW-0482">Metalloprotease</keyword>
<dbReference type="Pfam" id="PF02868">
    <property type="entry name" value="Peptidase_M4_C"/>
    <property type="match status" value="1"/>
</dbReference>
<dbReference type="NCBIfam" id="TIGR04183">
    <property type="entry name" value="Por_Secre_tail"/>
    <property type="match status" value="1"/>
</dbReference>
<evidence type="ECO:0000256" key="7">
    <source>
        <dbReference type="ARBA" id="ARBA00023049"/>
    </source>
</evidence>
<gene>
    <name evidence="9" type="ORF">P8625_10380</name>
</gene>
<dbReference type="InterPro" id="IPR036116">
    <property type="entry name" value="FN3_sf"/>
</dbReference>
<evidence type="ECO:0000259" key="8">
    <source>
        <dbReference type="PROSITE" id="PS50853"/>
    </source>
</evidence>
<dbReference type="Pfam" id="PF00041">
    <property type="entry name" value="fn3"/>
    <property type="match status" value="2"/>
</dbReference>
<dbReference type="CDD" id="cd09597">
    <property type="entry name" value="M4_TLP"/>
    <property type="match status" value="1"/>
</dbReference>
<dbReference type="Pfam" id="PF07504">
    <property type="entry name" value="FTP"/>
    <property type="match status" value="1"/>
</dbReference>
<dbReference type="InterPro" id="IPR045474">
    <property type="entry name" value="GEVED"/>
</dbReference>
<evidence type="ECO:0000256" key="2">
    <source>
        <dbReference type="ARBA" id="ARBA00022670"/>
    </source>
</evidence>
<dbReference type="InterPro" id="IPR001570">
    <property type="entry name" value="Peptidase_M4_C_domain"/>
</dbReference>
<dbReference type="InterPro" id="IPR013856">
    <property type="entry name" value="Peptidase_M4_domain"/>
</dbReference>
<dbReference type="InterPro" id="IPR023612">
    <property type="entry name" value="Peptidase_M4"/>
</dbReference>
<keyword evidence="4" id="KW-0732">Signal</keyword>
<dbReference type="Gene3D" id="3.10.450.490">
    <property type="match status" value="1"/>
</dbReference>
<feature type="domain" description="Fibronectin type-III" evidence="8">
    <location>
        <begin position="595"/>
        <end position="676"/>
    </location>
</feature>
<organism evidence="9 10">
    <name type="scientific">Tenacibaculum tangerinum</name>
    <dbReference type="NCBI Taxonomy" id="3038772"/>
    <lineage>
        <taxon>Bacteria</taxon>
        <taxon>Pseudomonadati</taxon>
        <taxon>Bacteroidota</taxon>
        <taxon>Flavobacteriia</taxon>
        <taxon>Flavobacteriales</taxon>
        <taxon>Flavobacteriaceae</taxon>
        <taxon>Tenacibaculum</taxon>
    </lineage>
</organism>
<dbReference type="RefSeq" id="WP_279650384.1">
    <property type="nucleotide sequence ID" value="NZ_CP122539.1"/>
</dbReference>
<dbReference type="SUPFAM" id="SSF49265">
    <property type="entry name" value="Fibronectin type III"/>
    <property type="match status" value="1"/>
</dbReference>
<dbReference type="Proteomes" id="UP001232001">
    <property type="component" value="Chromosome"/>
</dbReference>
<dbReference type="Pfam" id="PF01447">
    <property type="entry name" value="Peptidase_M4"/>
    <property type="match status" value="1"/>
</dbReference>
<dbReference type="InterPro" id="IPR011096">
    <property type="entry name" value="FTP_domain"/>
</dbReference>
<dbReference type="EMBL" id="CP122539">
    <property type="protein sequence ID" value="WGH74503.1"/>
    <property type="molecule type" value="Genomic_DNA"/>
</dbReference>
<accession>A0ABY8L2S3</accession>
<evidence type="ECO:0000256" key="1">
    <source>
        <dbReference type="ARBA" id="ARBA00009388"/>
    </source>
</evidence>
<evidence type="ECO:0000256" key="3">
    <source>
        <dbReference type="ARBA" id="ARBA00022723"/>
    </source>
</evidence>
<protein>
    <submittedName>
        <fullName evidence="9">M4 family metallopeptidase</fullName>
    </submittedName>
</protein>
<dbReference type="Gene3D" id="2.60.40.10">
    <property type="entry name" value="Immunoglobulins"/>
    <property type="match status" value="2"/>
</dbReference>
<evidence type="ECO:0000313" key="10">
    <source>
        <dbReference type="Proteomes" id="UP001232001"/>
    </source>
</evidence>
<evidence type="ECO:0000256" key="5">
    <source>
        <dbReference type="ARBA" id="ARBA00022801"/>
    </source>
</evidence>
<dbReference type="InterPro" id="IPR003961">
    <property type="entry name" value="FN3_dom"/>
</dbReference>
<dbReference type="CDD" id="cd00063">
    <property type="entry name" value="FN3"/>
    <property type="match status" value="2"/>
</dbReference>
<dbReference type="Gene3D" id="1.10.390.10">
    <property type="entry name" value="Neutral Protease Domain 2"/>
    <property type="match status" value="1"/>
</dbReference>
<keyword evidence="2" id="KW-0645">Protease</keyword>
<keyword evidence="5" id="KW-0378">Hydrolase</keyword>
<dbReference type="InterPro" id="IPR013783">
    <property type="entry name" value="Ig-like_fold"/>
</dbReference>
<dbReference type="PANTHER" id="PTHR33794:SF1">
    <property type="entry name" value="BACILLOLYSIN"/>
    <property type="match status" value="1"/>
</dbReference>
<keyword evidence="3" id="KW-0479">Metal-binding</keyword>
<dbReference type="InterPro" id="IPR027268">
    <property type="entry name" value="Peptidase_M4/M1_CTD_sf"/>
</dbReference>
<keyword evidence="6" id="KW-0862">Zinc</keyword>
<dbReference type="InterPro" id="IPR026444">
    <property type="entry name" value="Secre_tail"/>
</dbReference>
<feature type="domain" description="Fibronectin type-III" evidence="8">
    <location>
        <begin position="832"/>
        <end position="917"/>
    </location>
</feature>
<evidence type="ECO:0000313" key="9">
    <source>
        <dbReference type="EMBL" id="WGH74503.1"/>
    </source>
</evidence>
<comment type="similarity">
    <text evidence="1">Belongs to the peptidase M4 family.</text>
</comment>
<dbReference type="Pfam" id="PF20009">
    <property type="entry name" value="GEVED"/>
    <property type="match status" value="2"/>
</dbReference>
<evidence type="ECO:0000256" key="4">
    <source>
        <dbReference type="ARBA" id="ARBA00022729"/>
    </source>
</evidence>
<dbReference type="PANTHER" id="PTHR33794">
    <property type="entry name" value="BACILLOLYSIN"/>
    <property type="match status" value="1"/>
</dbReference>
<reference evidence="9 10" key="1">
    <citation type="submission" date="2023-04" db="EMBL/GenBank/DDBJ databases">
        <title>Tenacibaculum tangerinum sp. nov., isolated from sea tidal flat of South Korea.</title>
        <authorList>
            <person name="Lee S.H."/>
            <person name="Kim J.-J."/>
        </authorList>
    </citation>
    <scope>NUCLEOTIDE SEQUENCE [LARGE SCALE GENOMIC DNA]</scope>
    <source>
        <strain evidence="9 10">GRR-S3-23</strain>
    </source>
</reference>
<dbReference type="PRINTS" id="PR00730">
    <property type="entry name" value="THERMOLYSIN"/>
</dbReference>
<dbReference type="Pfam" id="PF18962">
    <property type="entry name" value="Por_Secre_tail"/>
    <property type="match status" value="1"/>
</dbReference>
<dbReference type="SUPFAM" id="SSF55486">
    <property type="entry name" value="Metalloproteases ('zincins'), catalytic domain"/>
    <property type="match status" value="1"/>
</dbReference>
<sequence>MKHNYIKKAFLFTCLFTGVYSINAQENRELKHIEFNESSKVSLQKAPDLIKKRLKLFKDDRLHKLTSTKDDIGFTHEKYQQKFKGVKVEFATYTAHAKNGVLKSMNGEFYDVGKVNTTPKLSKEQAFKKALSHTGAEKYLWEFPEAAKEMDNYKKPEGELLILPKEVIGKKEPKLAYKFDIFATKPLSRGYLYIDAHTGETLFYNAIIKHADKFGHVGNITKYAKKSNKAEAATAFVTGTAQTRYSGTKSIETALSGGSYILSDAGRKVYTRDAKNQSPGATYPYISNYNQFTDNDNNWTTAEHSANKDNAALDAHWGAMMTYDYFLQKHNRNSYDGNGAQIRSYVHVDVNYDNAFWNGSVMSYGDGSSNGQEGNGYFDALTSIDVAAHEIGHAVCSNTANLAYQRESGALNEGFSDIWGAAVEHFAKGNGNDLNPSLSVWLIGDEIDRRTGSAALRSMNDPKSLGQPDTYGGTYWKNPNCGTPTRTNDYCGVHTNSGVLNKWFYLLTAGGSGSNDVGDNYNVTGIGMAKAAKIAYRTEANYLSANATFSDARAGAIQAATDLYGANSQEVISTTNAFYAVNVGEEFVQACALAAPGNLSASNIGDNGFTVSWNAVSGAASYDVTVAGNTTNVTSTSFNVTGLISGTQYAVTVVAKCATGGTGTSATLNVTTTGNPPLNYCSSKGNSVADEYIGRVQLGTINNSSGAGNGYTDYTNISTNLAKSTSHTITITPTWTGTVYNEGYGVWIDYNQDGDFSDAGETVWTKSPSQTTPVSTSFTVPSGALEGATRMRIVMKYNATPTACEATFSYGEVEDYTVVIGAGTADTQAPSAPTNLTASNVTQTTLTLSWSASTDNVGVTGYDVYRGTTKIATVTGTSASVTGLAASTTYSFSVRAKDAAGNVSSSSNTINVTTLSNTVSYCGSQGNNSSYEWIDNVELGGMTNATGDNGGYADFTSKTATLSQGSSNQMIVSADFSSTSYTEYWAVWIDFNQNGTFESSEKVVSGSSSSANNLTATVNVPSGASLGTTRMRVSMKYNSAQTSCEAFSYGEVEDYTVNIVSSTSVAEGLYGFSAGTGGESLGNENSISFMAYPNPVVDYLQVKLASKADDITYKIINTIGSVVKQGRLNNSNINVSGLQTGMYILEVNDGQKLLTTKVFKK</sequence>
<dbReference type="PROSITE" id="PS50853">
    <property type="entry name" value="FN3"/>
    <property type="match status" value="2"/>
</dbReference>
<name>A0ABY8L2S3_9FLAO</name>
<keyword evidence="10" id="KW-1185">Reference proteome</keyword>